<dbReference type="Proteomes" id="UP001500742">
    <property type="component" value="Unassembled WGS sequence"/>
</dbReference>
<evidence type="ECO:0000256" key="1">
    <source>
        <dbReference type="SAM" id="Phobius"/>
    </source>
</evidence>
<evidence type="ECO:0000259" key="2">
    <source>
        <dbReference type="Pfam" id="PF04773"/>
    </source>
</evidence>
<dbReference type="PIRSF" id="PIRSF018266">
    <property type="entry name" value="FecR"/>
    <property type="match status" value="1"/>
</dbReference>
<comment type="caution">
    <text evidence="4">The sequence shown here is derived from an EMBL/GenBank/DDBJ whole genome shotgun (WGS) entry which is preliminary data.</text>
</comment>
<dbReference type="RefSeq" id="WP_259088295.1">
    <property type="nucleotide sequence ID" value="NZ_BAAAZC010000025.1"/>
</dbReference>
<organism evidence="4 5">
    <name type="scientific">Mucilaginibacter dorajii</name>
    <dbReference type="NCBI Taxonomy" id="692994"/>
    <lineage>
        <taxon>Bacteria</taxon>
        <taxon>Pseudomonadati</taxon>
        <taxon>Bacteroidota</taxon>
        <taxon>Sphingobacteriia</taxon>
        <taxon>Sphingobacteriales</taxon>
        <taxon>Sphingobacteriaceae</taxon>
        <taxon>Mucilaginibacter</taxon>
    </lineage>
</organism>
<protein>
    <submittedName>
        <fullName evidence="4">FecR family protein</fullName>
    </submittedName>
</protein>
<dbReference type="PANTHER" id="PTHR30273">
    <property type="entry name" value="PERIPLASMIC SIGNAL SENSOR AND SIGMA FACTOR ACTIVATOR FECR-RELATED"/>
    <property type="match status" value="1"/>
</dbReference>
<feature type="transmembrane region" description="Helical" evidence="1">
    <location>
        <begin position="78"/>
        <end position="98"/>
    </location>
</feature>
<evidence type="ECO:0000259" key="3">
    <source>
        <dbReference type="Pfam" id="PF16344"/>
    </source>
</evidence>
<keyword evidence="5" id="KW-1185">Reference proteome</keyword>
<keyword evidence="1" id="KW-0472">Membrane</keyword>
<dbReference type="Gene3D" id="2.60.120.1440">
    <property type="match status" value="1"/>
</dbReference>
<feature type="domain" description="Protein FecR C-terminal" evidence="3">
    <location>
        <begin position="256"/>
        <end position="320"/>
    </location>
</feature>
<reference evidence="5" key="1">
    <citation type="journal article" date="2019" name="Int. J. Syst. Evol. Microbiol.">
        <title>The Global Catalogue of Microorganisms (GCM) 10K type strain sequencing project: providing services to taxonomists for standard genome sequencing and annotation.</title>
        <authorList>
            <consortium name="The Broad Institute Genomics Platform"/>
            <consortium name="The Broad Institute Genome Sequencing Center for Infectious Disease"/>
            <person name="Wu L."/>
            <person name="Ma J."/>
        </authorList>
    </citation>
    <scope>NUCLEOTIDE SEQUENCE [LARGE SCALE GENOMIC DNA]</scope>
    <source>
        <strain evidence="5">JCM 16601</strain>
    </source>
</reference>
<dbReference type="InterPro" id="IPR012373">
    <property type="entry name" value="Ferrdict_sens_TM"/>
</dbReference>
<dbReference type="InterPro" id="IPR006860">
    <property type="entry name" value="FecR"/>
</dbReference>
<proteinExistence type="predicted"/>
<sequence length="330" mass="36653">MENNAYDAKELAHKLEQGTITAEELAWFEQWYAGFNDEEVLLSAAAHSSADELRDAIFNRITTQMETPARPKAKVITLWRGIAAVAATIALICFATFYRNTVLNVIDPVKELQLSAAAGQHRHISLPDGTQVWLSPSTWISYPDKFRGDQRLVTLTGEAFFDVKHDANHPFIITSGPIKTVVLGTSFNIKAYPGAATAEVTVVSGKVGVAEHDVPKSQQQIMIANQRTVLTLADRSLEKEDYPAAVKFLDERNGLFNFNGETVQQVVNNLKRQYSIYISIDPELAKKGFYGRLNTNQPAAQTLNKLCAVMDAHWTLVDNHYLLTSQASKN</sequence>
<dbReference type="Pfam" id="PF04773">
    <property type="entry name" value="FecR"/>
    <property type="match status" value="1"/>
</dbReference>
<feature type="domain" description="FecR protein" evidence="2">
    <location>
        <begin position="114"/>
        <end position="207"/>
    </location>
</feature>
<dbReference type="EMBL" id="BAAAZC010000025">
    <property type="protein sequence ID" value="GAA3980170.1"/>
    <property type="molecule type" value="Genomic_DNA"/>
</dbReference>
<accession>A0ABP7QCD2</accession>
<keyword evidence="1" id="KW-0812">Transmembrane</keyword>
<keyword evidence="1" id="KW-1133">Transmembrane helix</keyword>
<dbReference type="Pfam" id="PF16344">
    <property type="entry name" value="FecR_C"/>
    <property type="match status" value="1"/>
</dbReference>
<name>A0ABP7QCD2_9SPHI</name>
<evidence type="ECO:0000313" key="4">
    <source>
        <dbReference type="EMBL" id="GAA3980170.1"/>
    </source>
</evidence>
<evidence type="ECO:0000313" key="5">
    <source>
        <dbReference type="Proteomes" id="UP001500742"/>
    </source>
</evidence>
<dbReference type="PANTHER" id="PTHR30273:SF2">
    <property type="entry name" value="PROTEIN FECR"/>
    <property type="match status" value="1"/>
</dbReference>
<dbReference type="Gene3D" id="3.55.50.30">
    <property type="match status" value="1"/>
</dbReference>
<dbReference type="InterPro" id="IPR032508">
    <property type="entry name" value="FecR_C"/>
</dbReference>
<gene>
    <name evidence="4" type="ORF">GCM10022210_34210</name>
</gene>